<feature type="region of interest" description="Disordered" evidence="1">
    <location>
        <begin position="287"/>
        <end position="316"/>
    </location>
</feature>
<dbReference type="EnsemblMetazoa" id="PPA37770.1">
    <property type="protein sequence ID" value="PPA37770.1"/>
    <property type="gene ID" value="WBGene00276139"/>
</dbReference>
<feature type="region of interest" description="Disordered" evidence="1">
    <location>
        <begin position="216"/>
        <end position="248"/>
    </location>
</feature>
<feature type="region of interest" description="Disordered" evidence="1">
    <location>
        <begin position="148"/>
        <end position="179"/>
    </location>
</feature>
<feature type="compositionally biased region" description="Low complexity" evidence="1">
    <location>
        <begin position="18"/>
        <end position="30"/>
    </location>
</feature>
<organism evidence="2 3">
    <name type="scientific">Pristionchus pacificus</name>
    <name type="common">Parasitic nematode worm</name>
    <dbReference type="NCBI Taxonomy" id="54126"/>
    <lineage>
        <taxon>Eukaryota</taxon>
        <taxon>Metazoa</taxon>
        <taxon>Ecdysozoa</taxon>
        <taxon>Nematoda</taxon>
        <taxon>Chromadorea</taxon>
        <taxon>Rhabditida</taxon>
        <taxon>Rhabditina</taxon>
        <taxon>Diplogasteromorpha</taxon>
        <taxon>Diplogasteroidea</taxon>
        <taxon>Neodiplogasteridae</taxon>
        <taxon>Pristionchus</taxon>
    </lineage>
</organism>
<evidence type="ECO:0000256" key="1">
    <source>
        <dbReference type="SAM" id="MobiDB-lite"/>
    </source>
</evidence>
<reference evidence="2" key="2">
    <citation type="submission" date="2022-06" db="UniProtKB">
        <authorList>
            <consortium name="EnsemblMetazoa"/>
        </authorList>
    </citation>
    <scope>IDENTIFICATION</scope>
    <source>
        <strain evidence="2">PS312</strain>
    </source>
</reference>
<proteinExistence type="predicted"/>
<accession>A0A8R1UPZ1</accession>
<feature type="compositionally biased region" description="Low complexity" evidence="1">
    <location>
        <begin position="1"/>
        <end position="11"/>
    </location>
</feature>
<gene>
    <name evidence="2" type="primary">WBGene00276139</name>
</gene>
<protein>
    <submittedName>
        <fullName evidence="2">Uncharacterized protein</fullName>
    </submittedName>
</protein>
<evidence type="ECO:0000313" key="3">
    <source>
        <dbReference type="Proteomes" id="UP000005239"/>
    </source>
</evidence>
<accession>A0A2A6CSU7</accession>
<name>A0A2A6CSU7_PRIPA</name>
<sequence>MSRPPSSALSIPLPPSRSPSAHSSPLSTTSRESRISFEEPPEWNVQHEPSQVFIQLHSSSHRTIRSLHLLLSNEYRVLITGLSALSSLIDSSLFQTFTQSDYLNAVEPPIVPTPRPFSTASHHSLFGHSYLSSNQCTIRTLPFPPSATIIEPPSEANRNSNSDFTPLPPSHSSPHHQCDCRLTPSPRSDIYILPSLPPIDPHPSIDIRVVAIEGRGSTPSSTGAISVPPPPPTQAWVTGKPSSSTPQQGFFRKVFDRITSLMCTCLDRVKSAHAWVKNAFGIPDEPPFYLPEPERISPRDPPPNETEDEKEKRLTKEARHMEYLMKLRAELNGFTSNTIIYHGTPDGDELVTYCHPRPKDVPTPGSEPLKK</sequence>
<evidence type="ECO:0000313" key="2">
    <source>
        <dbReference type="EnsemblMetazoa" id="PPA37770.1"/>
    </source>
</evidence>
<feature type="region of interest" description="Disordered" evidence="1">
    <location>
        <begin position="1"/>
        <end position="42"/>
    </location>
</feature>
<dbReference type="Proteomes" id="UP000005239">
    <property type="component" value="Unassembled WGS sequence"/>
</dbReference>
<reference evidence="3" key="1">
    <citation type="journal article" date="2008" name="Nat. Genet.">
        <title>The Pristionchus pacificus genome provides a unique perspective on nematode lifestyle and parasitism.</title>
        <authorList>
            <person name="Dieterich C."/>
            <person name="Clifton S.W."/>
            <person name="Schuster L.N."/>
            <person name="Chinwalla A."/>
            <person name="Delehaunty K."/>
            <person name="Dinkelacker I."/>
            <person name="Fulton L."/>
            <person name="Fulton R."/>
            <person name="Godfrey J."/>
            <person name="Minx P."/>
            <person name="Mitreva M."/>
            <person name="Roeseler W."/>
            <person name="Tian H."/>
            <person name="Witte H."/>
            <person name="Yang S.P."/>
            <person name="Wilson R.K."/>
            <person name="Sommer R.J."/>
        </authorList>
    </citation>
    <scope>NUCLEOTIDE SEQUENCE [LARGE SCALE GENOMIC DNA]</scope>
    <source>
        <strain evidence="3">PS312</strain>
    </source>
</reference>
<keyword evidence="3" id="KW-1185">Reference proteome</keyword>
<dbReference type="AlphaFoldDB" id="A0A2A6CSU7"/>